<evidence type="ECO:0000256" key="3">
    <source>
        <dbReference type="ARBA" id="ARBA00022679"/>
    </source>
</evidence>
<keyword evidence="5 7" id="KW-1133">Transmembrane helix</keyword>
<comment type="similarity">
    <text evidence="1 7">Belongs to the Lgt family.</text>
</comment>
<keyword evidence="4 7" id="KW-0812">Transmembrane</keyword>
<keyword evidence="6 7" id="KW-0472">Membrane</keyword>
<keyword evidence="10" id="KW-1185">Reference proteome</keyword>
<evidence type="ECO:0000256" key="2">
    <source>
        <dbReference type="ARBA" id="ARBA00022475"/>
    </source>
</evidence>
<comment type="subcellular location">
    <subcellularLocation>
        <location evidence="7">Cell membrane</location>
        <topology evidence="7">Multi-pass membrane protein</topology>
    </subcellularLocation>
</comment>
<accession>A0ABV5LQL9</accession>
<feature type="transmembrane region" description="Helical" evidence="7">
    <location>
        <begin position="23"/>
        <end position="42"/>
    </location>
</feature>
<dbReference type="HAMAP" id="MF_01147">
    <property type="entry name" value="Lgt"/>
    <property type="match status" value="1"/>
</dbReference>
<evidence type="ECO:0000313" key="9">
    <source>
        <dbReference type="EMBL" id="MFB9376343.1"/>
    </source>
</evidence>
<evidence type="ECO:0000256" key="1">
    <source>
        <dbReference type="ARBA" id="ARBA00007150"/>
    </source>
</evidence>
<keyword evidence="3 7" id="KW-0808">Transferase</keyword>
<evidence type="ECO:0000256" key="7">
    <source>
        <dbReference type="HAMAP-Rule" id="MF_01147"/>
    </source>
</evidence>
<feature type="transmembrane region" description="Helical" evidence="7">
    <location>
        <begin position="54"/>
        <end position="73"/>
    </location>
</feature>
<comment type="function">
    <text evidence="7">Catalyzes the transfer of the diacylglyceryl group from phosphatidylglycerol to the sulfhydryl group of the N-terminal cysteine of a prolipoprotein, the first step in the formation of mature lipoproteins.</text>
</comment>
<dbReference type="InterPro" id="IPR001640">
    <property type="entry name" value="Lgt"/>
</dbReference>
<dbReference type="RefSeq" id="WP_380138713.1">
    <property type="nucleotide sequence ID" value="NZ_JBHLUI010000009.1"/>
</dbReference>
<dbReference type="Proteomes" id="UP001589748">
    <property type="component" value="Unassembled WGS sequence"/>
</dbReference>
<feature type="region of interest" description="Disordered" evidence="8">
    <location>
        <begin position="292"/>
        <end position="338"/>
    </location>
</feature>
<dbReference type="EC" id="2.5.1.145" evidence="7"/>
<proteinExistence type="inferred from homology"/>
<protein>
    <recommendedName>
        <fullName evidence="7">Phosphatidylglycerol--prolipoprotein diacylglyceryl transferase</fullName>
        <ecNumber evidence="7">2.5.1.145</ecNumber>
    </recommendedName>
</protein>
<evidence type="ECO:0000313" key="10">
    <source>
        <dbReference type="Proteomes" id="UP001589748"/>
    </source>
</evidence>
<feature type="transmembrane region" description="Helical" evidence="7">
    <location>
        <begin position="124"/>
        <end position="142"/>
    </location>
</feature>
<dbReference type="PANTHER" id="PTHR30589">
    <property type="entry name" value="PROLIPOPROTEIN DIACYLGLYCERYL TRANSFERASE"/>
    <property type="match status" value="1"/>
</dbReference>
<feature type="binding site" evidence="7">
    <location>
        <position position="143"/>
    </location>
    <ligand>
        <name>a 1,2-diacyl-sn-glycero-3-phospho-(1'-sn-glycerol)</name>
        <dbReference type="ChEBI" id="CHEBI:64716"/>
    </ligand>
</feature>
<feature type="transmembrane region" description="Helical" evidence="7">
    <location>
        <begin position="252"/>
        <end position="270"/>
    </location>
</feature>
<organism evidence="9 10">
    <name type="scientific">Kineococcus gynurae</name>
    <dbReference type="NCBI Taxonomy" id="452979"/>
    <lineage>
        <taxon>Bacteria</taxon>
        <taxon>Bacillati</taxon>
        <taxon>Actinomycetota</taxon>
        <taxon>Actinomycetes</taxon>
        <taxon>Kineosporiales</taxon>
        <taxon>Kineosporiaceae</taxon>
        <taxon>Kineococcus</taxon>
    </lineage>
</organism>
<feature type="transmembrane region" description="Helical" evidence="7">
    <location>
        <begin position="93"/>
        <end position="117"/>
    </location>
</feature>
<evidence type="ECO:0000256" key="4">
    <source>
        <dbReference type="ARBA" id="ARBA00022692"/>
    </source>
</evidence>
<comment type="pathway">
    <text evidence="7">Protein modification; lipoprotein biosynthesis (diacylglyceryl transfer).</text>
</comment>
<sequence length="338" mass="36337">MTALAGTIPSPTVAVWHLGPLPVRAYALCIIAGIVVGVWLTERRWRARGGRPDVTLDIVTWAVPLGVVGARLYHVISSPQAYFGEGGDPWRAFAIWDGGLGIWGAIALGALGAWIGARRAGVRLSAFADAIAPGLLIAQALGRWGNWFNNELYGRPTDVPWGLTIHQWDGSEGRAVLDAAGNPVVRGVFQPTFLYESLWCLAVAAVLIVLDRRLRLHRGQVMALYVGLYCLGRFFFELLRSDTATLILGLRVNTWVSGLVLVAGFVAFVVSRRRHGARTGDLPLPMDELVLPGRLSSDSSPDAHERDGGDAGPTESPTVSGTERSADESARRSPGSSE</sequence>
<feature type="transmembrane region" description="Helical" evidence="7">
    <location>
        <begin position="222"/>
        <end position="240"/>
    </location>
</feature>
<gene>
    <name evidence="7 9" type="primary">lgt</name>
    <name evidence="9" type="ORF">ACFFVI_05130</name>
</gene>
<comment type="caution">
    <text evidence="9">The sequence shown here is derived from an EMBL/GenBank/DDBJ whole genome shotgun (WGS) entry which is preliminary data.</text>
</comment>
<evidence type="ECO:0000256" key="5">
    <source>
        <dbReference type="ARBA" id="ARBA00022989"/>
    </source>
</evidence>
<evidence type="ECO:0000256" key="8">
    <source>
        <dbReference type="SAM" id="MobiDB-lite"/>
    </source>
</evidence>
<keyword evidence="2 7" id="KW-1003">Cell membrane</keyword>
<dbReference type="NCBIfam" id="TIGR00544">
    <property type="entry name" value="lgt"/>
    <property type="match status" value="1"/>
</dbReference>
<evidence type="ECO:0000256" key="6">
    <source>
        <dbReference type="ARBA" id="ARBA00023136"/>
    </source>
</evidence>
<dbReference type="GO" id="GO:0008961">
    <property type="term" value="F:phosphatidylglycerol-prolipoprotein diacylglyceryl transferase activity"/>
    <property type="evidence" value="ECO:0007669"/>
    <property type="project" value="UniProtKB-EC"/>
</dbReference>
<name>A0ABV5LQL9_9ACTN</name>
<dbReference type="PROSITE" id="PS01311">
    <property type="entry name" value="LGT"/>
    <property type="match status" value="1"/>
</dbReference>
<dbReference type="PANTHER" id="PTHR30589:SF0">
    <property type="entry name" value="PHOSPHATIDYLGLYCEROL--PROLIPOPROTEIN DIACYLGLYCERYL TRANSFERASE"/>
    <property type="match status" value="1"/>
</dbReference>
<dbReference type="EMBL" id="JBHMDM010000003">
    <property type="protein sequence ID" value="MFB9376343.1"/>
    <property type="molecule type" value="Genomic_DNA"/>
</dbReference>
<comment type="catalytic activity">
    <reaction evidence="7">
        <text>L-cysteinyl-[prolipoprotein] + a 1,2-diacyl-sn-glycero-3-phospho-(1'-sn-glycerol) = an S-1,2-diacyl-sn-glyceryl-L-cysteinyl-[prolipoprotein] + sn-glycerol 1-phosphate + H(+)</text>
        <dbReference type="Rhea" id="RHEA:56712"/>
        <dbReference type="Rhea" id="RHEA-COMP:14679"/>
        <dbReference type="Rhea" id="RHEA-COMP:14680"/>
        <dbReference type="ChEBI" id="CHEBI:15378"/>
        <dbReference type="ChEBI" id="CHEBI:29950"/>
        <dbReference type="ChEBI" id="CHEBI:57685"/>
        <dbReference type="ChEBI" id="CHEBI:64716"/>
        <dbReference type="ChEBI" id="CHEBI:140658"/>
        <dbReference type="EC" id="2.5.1.145"/>
    </reaction>
</comment>
<dbReference type="Pfam" id="PF01790">
    <property type="entry name" value="LGT"/>
    <property type="match status" value="1"/>
</dbReference>
<feature type="transmembrane region" description="Helical" evidence="7">
    <location>
        <begin position="193"/>
        <end position="210"/>
    </location>
</feature>
<reference evidence="9 10" key="1">
    <citation type="submission" date="2024-09" db="EMBL/GenBank/DDBJ databases">
        <authorList>
            <person name="Sun Q."/>
            <person name="Mori K."/>
        </authorList>
    </citation>
    <scope>NUCLEOTIDE SEQUENCE [LARGE SCALE GENOMIC DNA]</scope>
    <source>
        <strain evidence="9 10">TISTR 1856</strain>
    </source>
</reference>